<dbReference type="InterPro" id="IPR008978">
    <property type="entry name" value="HSP20-like_chaperone"/>
</dbReference>
<dbReference type="CDD" id="cd06464">
    <property type="entry name" value="ACD_sHsps-like"/>
    <property type="match status" value="1"/>
</dbReference>
<evidence type="ECO:0000256" key="2">
    <source>
        <dbReference type="RuleBase" id="RU003616"/>
    </source>
</evidence>
<keyword evidence="5" id="KW-1185">Reference proteome</keyword>
<dbReference type="PANTHER" id="PTHR11527">
    <property type="entry name" value="HEAT-SHOCK PROTEIN 20 FAMILY MEMBER"/>
    <property type="match status" value="1"/>
</dbReference>
<evidence type="ECO:0000313" key="4">
    <source>
        <dbReference type="EMBL" id="EPG75917.1"/>
    </source>
</evidence>
<gene>
    <name evidence="4" type="ORF">LEP1GSC058_0808</name>
</gene>
<organism evidence="4 5">
    <name type="scientific">Leptospira fainei serovar Hurstbridge str. BUT 6</name>
    <dbReference type="NCBI Taxonomy" id="1193011"/>
    <lineage>
        <taxon>Bacteria</taxon>
        <taxon>Pseudomonadati</taxon>
        <taxon>Spirochaetota</taxon>
        <taxon>Spirochaetia</taxon>
        <taxon>Leptospirales</taxon>
        <taxon>Leptospiraceae</taxon>
        <taxon>Leptospira</taxon>
    </lineage>
</organism>
<proteinExistence type="inferred from homology"/>
<dbReference type="PROSITE" id="PS01031">
    <property type="entry name" value="SHSP"/>
    <property type="match status" value="1"/>
</dbReference>
<evidence type="ECO:0000256" key="1">
    <source>
        <dbReference type="PROSITE-ProRule" id="PRU00285"/>
    </source>
</evidence>
<evidence type="ECO:0000313" key="5">
    <source>
        <dbReference type="Proteomes" id="UP000014540"/>
    </source>
</evidence>
<accession>S3W709</accession>
<evidence type="ECO:0000259" key="3">
    <source>
        <dbReference type="PROSITE" id="PS01031"/>
    </source>
</evidence>
<dbReference type="Gene3D" id="2.60.40.790">
    <property type="match status" value="1"/>
</dbReference>
<feature type="domain" description="SHSP" evidence="3">
    <location>
        <begin position="26"/>
        <end position="138"/>
    </location>
</feature>
<dbReference type="RefSeq" id="WP_016548031.1">
    <property type="nucleotide sequence ID" value="NZ_AKWZ02000002.1"/>
</dbReference>
<dbReference type="EMBL" id="AKWZ02000002">
    <property type="protein sequence ID" value="EPG75917.1"/>
    <property type="molecule type" value="Genomic_DNA"/>
</dbReference>
<sequence>MRHQVDLFHEMRRMQNRIHNLFDPVWEGGRAFPALNVYSNGDRITVTAEVPGLRPEDLEITVAHNLLTIHGEIKDPAQETGTKPRKLERSRGKFKRTLELPVAVDSEKVQATVKDGVLTLTLPVQESEKPRKIKIETQA</sequence>
<dbReference type="Pfam" id="PF00011">
    <property type="entry name" value="HSP20"/>
    <property type="match status" value="1"/>
</dbReference>
<dbReference type="SUPFAM" id="SSF49764">
    <property type="entry name" value="HSP20-like chaperones"/>
    <property type="match status" value="1"/>
</dbReference>
<dbReference type="OrthoDB" id="9811615at2"/>
<protein>
    <submittedName>
        <fullName evidence="4">Hsp20/alpha crystallin family protein</fullName>
    </submittedName>
</protein>
<dbReference type="AlphaFoldDB" id="S3W709"/>
<dbReference type="InterPro" id="IPR002068">
    <property type="entry name" value="A-crystallin/Hsp20_dom"/>
</dbReference>
<comment type="similarity">
    <text evidence="1 2">Belongs to the small heat shock protein (HSP20) family.</text>
</comment>
<name>S3W709_9LEPT</name>
<dbReference type="Proteomes" id="UP000014540">
    <property type="component" value="Unassembled WGS sequence"/>
</dbReference>
<comment type="caution">
    <text evidence="4">The sequence shown here is derived from an EMBL/GenBank/DDBJ whole genome shotgun (WGS) entry which is preliminary data.</text>
</comment>
<dbReference type="InterPro" id="IPR031107">
    <property type="entry name" value="Small_HSP"/>
</dbReference>
<reference evidence="4" key="1">
    <citation type="submission" date="2013-04" db="EMBL/GenBank/DDBJ databases">
        <authorList>
            <person name="Harkins D.M."/>
            <person name="Durkin A.S."/>
            <person name="Selengut J.D."/>
            <person name="Sanka R."/>
            <person name="DePew J."/>
            <person name="Purushe J."/>
            <person name="Ahmed A."/>
            <person name="van der Linden H."/>
            <person name="Goris M.G.A."/>
            <person name="Hartskeerl R.A."/>
            <person name="Vinetz J.M."/>
            <person name="Sutton G.G."/>
            <person name="Nelson W.C."/>
            <person name="Fouts D.E."/>
        </authorList>
    </citation>
    <scope>NUCLEOTIDE SEQUENCE [LARGE SCALE GENOMIC DNA]</scope>
    <source>
        <strain evidence="4">BUT 6</strain>
    </source>
</reference>
<dbReference type="STRING" id="1193011.LEP1GSC058_0808"/>